<sequence length="404" mass="46903">MFKKGWIYIAIGVLTLGAIFLMEYNKPKKINWFPSYVSHHKIPYGTLVLNDLMEKHFPDAIQQIHKPPFEFLSRTDSIKGTYFFVNESVSFEEAELHSLLEWVEQGNMLFVASRSFEKKLLDTLHLEQGSVYNNGLEPLFYYELVNPKFKSKKATFGKDYYTPGFERIDTLRTTVLGQVYAQADSTDTITKHINTIKQPFGKGTIVLTSFPKAFTNYFILKDDNQAYTAGLLSYLDGKGQIYMDNFHKSGKSFYTSPMYLFLNTKEFKWAYYLILIGALIYIIFEGKRKQRAIPVLPPLKNQTLAFTRTIADMYFEKGELHLITKHKIDYFLEYLRTKLHVSTQNLEDETFLRNLAMRSNTDLEDVKALMDMISKLRAKPNVTEIELKNLNQKIEAFKANVDGK</sequence>
<reference evidence="3 4" key="1">
    <citation type="submission" date="2024-01" db="EMBL/GenBank/DDBJ databases">
        <title>The strains designed SYSU M86414 and SYSU M84420 isolated from the marine sediment in San Sha City (Hainan Province, China).</title>
        <authorList>
            <person name="Guo D."/>
        </authorList>
    </citation>
    <scope>NUCLEOTIDE SEQUENCE [LARGE SCALE GENOMIC DNA]</scope>
    <source>
        <strain evidence="3 4">SYSU M84420</strain>
    </source>
</reference>
<name>A0ABU6IUT0_9FLAO</name>
<accession>A0ABU6IUT0</accession>
<keyword evidence="1" id="KW-0472">Membrane</keyword>
<feature type="transmembrane region" description="Helical" evidence="1">
    <location>
        <begin position="267"/>
        <end position="284"/>
    </location>
</feature>
<proteinExistence type="predicted"/>
<evidence type="ECO:0000256" key="1">
    <source>
        <dbReference type="SAM" id="Phobius"/>
    </source>
</evidence>
<dbReference type="Proteomes" id="UP001355298">
    <property type="component" value="Unassembled WGS sequence"/>
</dbReference>
<evidence type="ECO:0000313" key="4">
    <source>
        <dbReference type="Proteomes" id="UP001355298"/>
    </source>
</evidence>
<dbReference type="InterPro" id="IPR025646">
    <property type="entry name" value="DUF4350"/>
</dbReference>
<feature type="transmembrane region" description="Helical" evidence="1">
    <location>
        <begin position="6"/>
        <end position="24"/>
    </location>
</feature>
<keyword evidence="1" id="KW-1133">Transmembrane helix</keyword>
<gene>
    <name evidence="3" type="ORF">VOP03_16150</name>
</gene>
<dbReference type="EMBL" id="JAYMGW010000023">
    <property type="protein sequence ID" value="MEC4266888.1"/>
    <property type="molecule type" value="Genomic_DNA"/>
</dbReference>
<comment type="caution">
    <text evidence="3">The sequence shown here is derived from an EMBL/GenBank/DDBJ whole genome shotgun (WGS) entry which is preliminary data.</text>
</comment>
<evidence type="ECO:0000259" key="2">
    <source>
        <dbReference type="Pfam" id="PF14258"/>
    </source>
</evidence>
<keyword evidence="4" id="KW-1185">Reference proteome</keyword>
<evidence type="ECO:0000313" key="3">
    <source>
        <dbReference type="EMBL" id="MEC4266888.1"/>
    </source>
</evidence>
<feature type="domain" description="DUF4350" evidence="2">
    <location>
        <begin position="40"/>
        <end position="232"/>
    </location>
</feature>
<dbReference type="Pfam" id="PF14258">
    <property type="entry name" value="DUF4350"/>
    <property type="match status" value="1"/>
</dbReference>
<organism evidence="3 4">
    <name type="scientific">Flagellimonas halotolerans</name>
    <dbReference type="NCBI Taxonomy" id="3112164"/>
    <lineage>
        <taxon>Bacteria</taxon>
        <taxon>Pseudomonadati</taxon>
        <taxon>Bacteroidota</taxon>
        <taxon>Flavobacteriia</taxon>
        <taxon>Flavobacteriales</taxon>
        <taxon>Flavobacteriaceae</taxon>
        <taxon>Flagellimonas</taxon>
    </lineage>
</organism>
<keyword evidence="1" id="KW-0812">Transmembrane</keyword>
<protein>
    <submittedName>
        <fullName evidence="3">DUF4350 domain-containing protein</fullName>
    </submittedName>
</protein>
<dbReference type="RefSeq" id="WP_326280277.1">
    <property type="nucleotide sequence ID" value="NZ_JAYKYV010000023.1"/>
</dbReference>